<gene>
    <name evidence="1" type="ORF">HLB16_24725</name>
</gene>
<dbReference type="Proteomes" id="UP000542973">
    <property type="component" value="Unassembled WGS sequence"/>
</dbReference>
<evidence type="ECO:0000313" key="1">
    <source>
        <dbReference type="EMBL" id="NNH14057.1"/>
    </source>
</evidence>
<protein>
    <submittedName>
        <fullName evidence="1">Siphovirus Gp157 family protein</fullName>
    </submittedName>
</protein>
<dbReference type="RefSeq" id="WP_151022325.1">
    <property type="nucleotide sequence ID" value="NZ_BAAAEB010000056.1"/>
</dbReference>
<evidence type="ECO:0000313" key="2">
    <source>
        <dbReference type="Proteomes" id="UP000542973"/>
    </source>
</evidence>
<dbReference type="EMBL" id="JABEMD010000073">
    <property type="protein sequence ID" value="NNH14057.1"/>
    <property type="molecule type" value="Genomic_DNA"/>
</dbReference>
<name>A0A849BNI9_9BURK</name>
<reference evidence="1 2" key="1">
    <citation type="submission" date="2020-05" db="EMBL/GenBank/DDBJ databases">
        <title>MicrobeNet Type strains.</title>
        <authorList>
            <person name="Nicholson A.C."/>
        </authorList>
    </citation>
    <scope>NUCLEOTIDE SEQUENCE [LARGE SCALE GENOMIC DNA]</scope>
    <source>
        <strain evidence="1 2">ATCC 700815</strain>
    </source>
</reference>
<proteinExistence type="predicted"/>
<dbReference type="InterPro" id="IPR008840">
    <property type="entry name" value="Sipho_Gp157"/>
</dbReference>
<comment type="caution">
    <text evidence="1">The sequence shown here is derived from an EMBL/GenBank/DDBJ whole genome shotgun (WGS) entry which is preliminary data.</text>
</comment>
<accession>A0A849BNI9</accession>
<organism evidence="1 2">
    <name type="scientific">Cupriavidus gilardii</name>
    <dbReference type="NCBI Taxonomy" id="82541"/>
    <lineage>
        <taxon>Bacteria</taxon>
        <taxon>Pseudomonadati</taxon>
        <taxon>Pseudomonadota</taxon>
        <taxon>Betaproteobacteria</taxon>
        <taxon>Burkholderiales</taxon>
        <taxon>Burkholderiaceae</taxon>
        <taxon>Cupriavidus</taxon>
    </lineage>
</organism>
<dbReference type="AlphaFoldDB" id="A0A849BNI9"/>
<sequence>MSALTLYQIAAEHRSLADTLQNMDLDEQTIADTLQAESGLVEKSQSVAFVIRNLEAFADSVKAEADAMADRAKRVRARADAVKKYLHQCMNMAGVQKIEHPQFTITVRKNPDSVQIDGVDLIPKDYMREIPAKYEPDKTLIKKAIKDGFEVPGASLVSSERLEIK</sequence>
<dbReference type="Pfam" id="PF05565">
    <property type="entry name" value="Sipho_Gp157"/>
    <property type="match status" value="1"/>
</dbReference>